<evidence type="ECO:0000256" key="1">
    <source>
        <dbReference type="SAM" id="MobiDB-lite"/>
    </source>
</evidence>
<feature type="compositionally biased region" description="Low complexity" evidence="1">
    <location>
        <begin position="48"/>
        <end position="69"/>
    </location>
</feature>
<name>A0AA35KPG7_9SAUR</name>
<keyword evidence="3" id="KW-1185">Reference proteome</keyword>
<evidence type="ECO:0000313" key="3">
    <source>
        <dbReference type="Proteomes" id="UP001178461"/>
    </source>
</evidence>
<sequence length="90" mass="9533">MCEGAPSLAFYLLLAQPSQTTPSPPPSPPVFPSTPKGRRLKSSPSPPAATVAAIRATAARRTESASPSRGAIGGRRGLSICWFPQRHWTH</sequence>
<evidence type="ECO:0000313" key="2">
    <source>
        <dbReference type="EMBL" id="CAI5781905.1"/>
    </source>
</evidence>
<dbReference type="AlphaFoldDB" id="A0AA35KPG7"/>
<protein>
    <submittedName>
        <fullName evidence="2">Uncharacterized protein</fullName>
    </submittedName>
</protein>
<organism evidence="2 3">
    <name type="scientific">Podarcis lilfordi</name>
    <name type="common">Lilford's wall lizard</name>
    <dbReference type="NCBI Taxonomy" id="74358"/>
    <lineage>
        <taxon>Eukaryota</taxon>
        <taxon>Metazoa</taxon>
        <taxon>Chordata</taxon>
        <taxon>Craniata</taxon>
        <taxon>Vertebrata</taxon>
        <taxon>Euteleostomi</taxon>
        <taxon>Lepidosauria</taxon>
        <taxon>Squamata</taxon>
        <taxon>Bifurcata</taxon>
        <taxon>Unidentata</taxon>
        <taxon>Episquamata</taxon>
        <taxon>Laterata</taxon>
        <taxon>Lacertibaenia</taxon>
        <taxon>Lacertidae</taxon>
        <taxon>Podarcis</taxon>
    </lineage>
</organism>
<reference evidence="2" key="1">
    <citation type="submission" date="2022-12" db="EMBL/GenBank/DDBJ databases">
        <authorList>
            <person name="Alioto T."/>
            <person name="Alioto T."/>
            <person name="Gomez Garrido J."/>
        </authorList>
    </citation>
    <scope>NUCLEOTIDE SEQUENCE</scope>
</reference>
<feature type="compositionally biased region" description="Pro residues" evidence="1">
    <location>
        <begin position="22"/>
        <end position="32"/>
    </location>
</feature>
<accession>A0AA35KPG7</accession>
<feature type="region of interest" description="Disordered" evidence="1">
    <location>
        <begin position="16"/>
        <end position="75"/>
    </location>
</feature>
<proteinExistence type="predicted"/>
<dbReference type="EMBL" id="OX395133">
    <property type="protein sequence ID" value="CAI5781905.1"/>
    <property type="molecule type" value="Genomic_DNA"/>
</dbReference>
<dbReference type="Proteomes" id="UP001178461">
    <property type="component" value="Chromosome 8"/>
</dbReference>
<gene>
    <name evidence="2" type="ORF">PODLI_1B014214</name>
</gene>